<feature type="compositionally biased region" description="Basic and acidic residues" evidence="3">
    <location>
        <begin position="648"/>
        <end position="665"/>
    </location>
</feature>
<keyword evidence="1" id="KW-0808">Transferase</keyword>
<proteinExistence type="predicted"/>
<evidence type="ECO:0000256" key="2">
    <source>
        <dbReference type="ARBA" id="ARBA00023315"/>
    </source>
</evidence>
<evidence type="ECO:0000313" key="4">
    <source>
        <dbReference type="EMBL" id="KAG6518716.1"/>
    </source>
</evidence>
<sequence>MRNLEFASEYGAVVNRLGSVPRNGCVLVQLGPSPCPLALNLKPSFEKFKNAQIMLISHTHFNTLRISSLIIIFHYCSILEMTSPPSELRVLEAARVGPPPGSVPESSLPFTFFDIAWLYGRPVQRVFFYRFPHSASHFMESVFPTLKSALSLTLRDFYPLAGKVRLAPGSQSQYELHYAEGDCVPFVVAEHDGDFDDLSGCHPRQYTGVRPLAPQIPEPTDDDQRPVMALQVTLFPNRGLALAVAVHHLSCDGSSSTRFLSSWARRASGLEKASPAPPSFDRSSIPDPNDAYSKLLGLAADARNDESMMVQFAHPDAVIGTMTLTADDLRKLKATISSKAKNASFRCSDIVATYAYAWVSCVKARAPSAESTVHLVFAGNCRGRLQPALPAEYFGNCIVTIFCEAKAGDLAGEDGVVVAARIVGEGIEQFKAEPLRDAGKWLEKYRAIAMQRPLAVAGSPEFKVYDVDFGWGRPVKVDMPSIAWIGTISVAESRDESGGVEIGLVATKTEMDQEAFRMQILRIMQPKKEVEIDVVGENTFVMDFSSSMDRKRVLCESPWNFFNDLIVIKEPLGLVEPRHTRENWVRKLGEDTIVLLTYERLPDFCYQTDSMALVVRGVDLSAGQKEGTNTDGQERSFEIDVHKRDRAKKTADGIEHETDVSHRMLVDGGVDTPEPKQLKRSWGR</sequence>
<dbReference type="EMBL" id="JACMSC010000006">
    <property type="protein sequence ID" value="KAG6518716.1"/>
    <property type="molecule type" value="Genomic_DNA"/>
</dbReference>
<dbReference type="GO" id="GO:0016747">
    <property type="term" value="F:acyltransferase activity, transferring groups other than amino-acyl groups"/>
    <property type="evidence" value="ECO:0007669"/>
    <property type="project" value="UniProtKB-ARBA"/>
</dbReference>
<organism evidence="4 5">
    <name type="scientific">Zingiber officinale</name>
    <name type="common">Ginger</name>
    <name type="synonym">Amomum zingiber</name>
    <dbReference type="NCBI Taxonomy" id="94328"/>
    <lineage>
        <taxon>Eukaryota</taxon>
        <taxon>Viridiplantae</taxon>
        <taxon>Streptophyta</taxon>
        <taxon>Embryophyta</taxon>
        <taxon>Tracheophyta</taxon>
        <taxon>Spermatophyta</taxon>
        <taxon>Magnoliopsida</taxon>
        <taxon>Liliopsida</taxon>
        <taxon>Zingiberales</taxon>
        <taxon>Zingiberaceae</taxon>
        <taxon>Zingiber</taxon>
    </lineage>
</organism>
<dbReference type="PANTHER" id="PTHR31625">
    <property type="match status" value="1"/>
</dbReference>
<dbReference type="Gene3D" id="3.30.559.10">
    <property type="entry name" value="Chloramphenicol acetyltransferase-like domain"/>
    <property type="match status" value="2"/>
</dbReference>
<reference evidence="4 5" key="1">
    <citation type="submission" date="2020-08" db="EMBL/GenBank/DDBJ databases">
        <title>Plant Genome Project.</title>
        <authorList>
            <person name="Zhang R.-G."/>
        </authorList>
    </citation>
    <scope>NUCLEOTIDE SEQUENCE [LARGE SCALE GENOMIC DNA]</scope>
    <source>
        <tissue evidence="4">Rhizome</tissue>
    </source>
</reference>
<accession>A0A8J5L940</accession>
<dbReference type="Pfam" id="PF02458">
    <property type="entry name" value="Transferase"/>
    <property type="match status" value="1"/>
</dbReference>
<name>A0A8J5L940_ZINOF</name>
<dbReference type="InterPro" id="IPR023213">
    <property type="entry name" value="CAT-like_dom_sf"/>
</dbReference>
<feature type="region of interest" description="Disordered" evidence="3">
    <location>
        <begin position="648"/>
        <end position="684"/>
    </location>
</feature>
<evidence type="ECO:0000256" key="1">
    <source>
        <dbReference type="ARBA" id="ARBA00022679"/>
    </source>
</evidence>
<dbReference type="InterPro" id="IPR051504">
    <property type="entry name" value="Plant_metabolite_acyltrans"/>
</dbReference>
<protein>
    <submittedName>
        <fullName evidence="4">Uncharacterized protein</fullName>
    </submittedName>
</protein>
<keyword evidence="5" id="KW-1185">Reference proteome</keyword>
<evidence type="ECO:0000313" key="5">
    <source>
        <dbReference type="Proteomes" id="UP000734854"/>
    </source>
</evidence>
<dbReference type="AlphaFoldDB" id="A0A8J5L940"/>
<dbReference type="Proteomes" id="UP000734854">
    <property type="component" value="Unassembled WGS sequence"/>
</dbReference>
<comment type="caution">
    <text evidence="4">The sequence shown here is derived from an EMBL/GenBank/DDBJ whole genome shotgun (WGS) entry which is preliminary data.</text>
</comment>
<evidence type="ECO:0000256" key="3">
    <source>
        <dbReference type="SAM" id="MobiDB-lite"/>
    </source>
</evidence>
<keyword evidence="2" id="KW-0012">Acyltransferase</keyword>
<dbReference type="SUPFAM" id="SSF52777">
    <property type="entry name" value="CoA-dependent acyltransferases"/>
    <property type="match status" value="1"/>
</dbReference>
<gene>
    <name evidence="4" type="ORF">ZIOFF_022197</name>
</gene>